<feature type="compositionally biased region" description="Pro residues" evidence="1">
    <location>
        <begin position="112"/>
        <end position="125"/>
    </location>
</feature>
<evidence type="ECO:0008006" key="4">
    <source>
        <dbReference type="Google" id="ProtNLM"/>
    </source>
</evidence>
<sequence length="244" mass="26147">MAGLVSYESSDEEDVIESPREQKQNGTKTSEPVVEDAAPEKAPESAPPAQPEPSLSEPAPFVGPMPPPNFTSADLPSPSPSPLPDLAPPGSPYTSHRALLRDLTLPTHPNLDLPPSPPGSPPPPLTQKITTFLSLKEKGTHFNARLQSSPALRNPALMDKLLAFTGTEADQYATTVATDLWDPAGFPGWAFRSELRGARERQRREREGERKETGRVEFVPSSGAGLATSEGTGTGGLSKRRKLE</sequence>
<keyword evidence="3" id="KW-1185">Reference proteome</keyword>
<dbReference type="GO" id="GO:0006355">
    <property type="term" value="P:regulation of DNA-templated transcription"/>
    <property type="evidence" value="ECO:0007669"/>
    <property type="project" value="InterPro"/>
</dbReference>
<name>A0AAE8SQL8_9PEZI</name>
<reference evidence="2" key="1">
    <citation type="submission" date="2018-03" db="EMBL/GenBank/DDBJ databases">
        <authorList>
            <person name="Guldener U."/>
        </authorList>
    </citation>
    <scope>NUCLEOTIDE SEQUENCE</scope>
</reference>
<evidence type="ECO:0000313" key="3">
    <source>
        <dbReference type="Proteomes" id="UP001187682"/>
    </source>
</evidence>
<dbReference type="AlphaFoldDB" id="A0AAE8SQL8"/>
<evidence type="ECO:0000313" key="2">
    <source>
        <dbReference type="EMBL" id="SPN96768.1"/>
    </source>
</evidence>
<evidence type="ECO:0000256" key="1">
    <source>
        <dbReference type="SAM" id="MobiDB-lite"/>
    </source>
</evidence>
<dbReference type="GO" id="GO:0005634">
    <property type="term" value="C:nucleus"/>
    <property type="evidence" value="ECO:0007669"/>
    <property type="project" value="TreeGrafter"/>
</dbReference>
<feature type="compositionally biased region" description="Pro residues" evidence="1">
    <location>
        <begin position="77"/>
        <end position="91"/>
    </location>
</feature>
<gene>
    <name evidence="2" type="ORF">DNG_00288</name>
</gene>
<organism evidence="2 3">
    <name type="scientific">Cephalotrichum gorgonifer</name>
    <dbReference type="NCBI Taxonomy" id="2041049"/>
    <lineage>
        <taxon>Eukaryota</taxon>
        <taxon>Fungi</taxon>
        <taxon>Dikarya</taxon>
        <taxon>Ascomycota</taxon>
        <taxon>Pezizomycotina</taxon>
        <taxon>Sordariomycetes</taxon>
        <taxon>Hypocreomycetidae</taxon>
        <taxon>Microascales</taxon>
        <taxon>Microascaceae</taxon>
        <taxon>Cephalotrichum</taxon>
    </lineage>
</organism>
<dbReference type="Proteomes" id="UP001187682">
    <property type="component" value="Unassembled WGS sequence"/>
</dbReference>
<feature type="region of interest" description="Disordered" evidence="1">
    <location>
        <begin position="1"/>
        <end position="126"/>
    </location>
</feature>
<dbReference type="InterPro" id="IPR012479">
    <property type="entry name" value="SAP30BP"/>
</dbReference>
<accession>A0AAE8SQL8</accession>
<comment type="caution">
    <text evidence="2">The sequence shown here is derived from an EMBL/GenBank/DDBJ whole genome shotgun (WGS) entry which is preliminary data.</text>
</comment>
<feature type="region of interest" description="Disordered" evidence="1">
    <location>
        <begin position="197"/>
        <end position="244"/>
    </location>
</feature>
<protein>
    <recommendedName>
        <fullName evidence="4">HCNGP-like protein</fullName>
    </recommendedName>
</protein>
<proteinExistence type="predicted"/>
<dbReference type="Pfam" id="PF07818">
    <property type="entry name" value="HCNGP"/>
    <property type="match status" value="1"/>
</dbReference>
<dbReference type="PANTHER" id="PTHR13464">
    <property type="entry name" value="TRANSCRIPTIONAL REGULATOR PROTEIN HCNGP"/>
    <property type="match status" value="1"/>
</dbReference>
<feature type="compositionally biased region" description="Basic and acidic residues" evidence="1">
    <location>
        <begin position="197"/>
        <end position="215"/>
    </location>
</feature>
<dbReference type="PANTHER" id="PTHR13464:SF0">
    <property type="entry name" value="SAP30-BINDING PROTEIN"/>
    <property type="match status" value="1"/>
</dbReference>
<dbReference type="EMBL" id="ONZQ02000001">
    <property type="protein sequence ID" value="SPN96768.1"/>
    <property type="molecule type" value="Genomic_DNA"/>
</dbReference>